<dbReference type="AlphaFoldDB" id="A0A1X6MX58"/>
<name>A0A1X6MX58_9APHY</name>
<dbReference type="CDD" id="cd18186">
    <property type="entry name" value="BTB_POZ_ZBTB_KLHL-like"/>
    <property type="match status" value="1"/>
</dbReference>
<accession>A0A1X6MX58</accession>
<dbReference type="Proteomes" id="UP000194127">
    <property type="component" value="Unassembled WGS sequence"/>
</dbReference>
<dbReference type="EMBL" id="KZ110599">
    <property type="protein sequence ID" value="OSX60929.1"/>
    <property type="molecule type" value="Genomic_DNA"/>
</dbReference>
<feature type="non-terminal residue" evidence="3">
    <location>
        <position position="1"/>
    </location>
</feature>
<dbReference type="SMART" id="SM00225">
    <property type="entry name" value="BTB"/>
    <property type="match status" value="2"/>
</dbReference>
<evidence type="ECO:0000313" key="3">
    <source>
        <dbReference type="EMBL" id="OSX60929.1"/>
    </source>
</evidence>
<dbReference type="PROSITE" id="PS50097">
    <property type="entry name" value="BTB"/>
    <property type="match status" value="1"/>
</dbReference>
<reference evidence="3 4" key="1">
    <citation type="submission" date="2017-04" db="EMBL/GenBank/DDBJ databases">
        <title>Genome Sequence of the Model Brown-Rot Fungus Postia placenta SB12.</title>
        <authorList>
            <consortium name="DOE Joint Genome Institute"/>
            <person name="Gaskell J."/>
            <person name="Kersten P."/>
            <person name="Larrondo L.F."/>
            <person name="Canessa P."/>
            <person name="Martinez D."/>
            <person name="Hibbett D."/>
            <person name="Schmoll M."/>
            <person name="Kubicek C.P."/>
            <person name="Martinez A.T."/>
            <person name="Yadav J."/>
            <person name="Master E."/>
            <person name="Magnuson J.K."/>
            <person name="James T."/>
            <person name="Yaver D."/>
            <person name="Berka R."/>
            <person name="Labutti K."/>
            <person name="Lipzen A."/>
            <person name="Aerts A."/>
            <person name="Barry K."/>
            <person name="Henrissat B."/>
            <person name="Blanchette R."/>
            <person name="Grigoriev I."/>
            <person name="Cullen D."/>
        </authorList>
    </citation>
    <scope>NUCLEOTIDE SEQUENCE [LARGE SCALE GENOMIC DNA]</scope>
    <source>
        <strain evidence="3 4">MAD-698-R-SB12</strain>
    </source>
</reference>
<dbReference type="InterPro" id="IPR011333">
    <property type="entry name" value="SKP1/BTB/POZ_sf"/>
</dbReference>
<evidence type="ECO:0000256" key="1">
    <source>
        <dbReference type="SAM" id="MobiDB-lite"/>
    </source>
</evidence>
<feature type="region of interest" description="Disordered" evidence="1">
    <location>
        <begin position="160"/>
        <end position="187"/>
    </location>
</feature>
<protein>
    <recommendedName>
        <fullName evidence="2">BTB domain-containing protein</fullName>
    </recommendedName>
</protein>
<evidence type="ECO:0000259" key="2">
    <source>
        <dbReference type="PROSITE" id="PS50097"/>
    </source>
</evidence>
<dbReference type="GeneID" id="36330960"/>
<feature type="domain" description="BTB" evidence="2">
    <location>
        <begin position="11"/>
        <end position="75"/>
    </location>
</feature>
<dbReference type="InterPro" id="IPR000210">
    <property type="entry name" value="BTB/POZ_dom"/>
</dbReference>
<organism evidence="3 4">
    <name type="scientific">Postia placenta MAD-698-R-SB12</name>
    <dbReference type="NCBI Taxonomy" id="670580"/>
    <lineage>
        <taxon>Eukaryota</taxon>
        <taxon>Fungi</taxon>
        <taxon>Dikarya</taxon>
        <taxon>Basidiomycota</taxon>
        <taxon>Agaricomycotina</taxon>
        <taxon>Agaricomycetes</taxon>
        <taxon>Polyporales</taxon>
        <taxon>Adustoporiaceae</taxon>
        <taxon>Rhodonia</taxon>
    </lineage>
</organism>
<dbReference type="OrthoDB" id="3164835at2759"/>
<keyword evidence="4" id="KW-1185">Reference proteome</keyword>
<dbReference type="Gene3D" id="3.30.710.10">
    <property type="entry name" value="Potassium Channel Kv1.1, Chain A"/>
    <property type="match status" value="2"/>
</dbReference>
<dbReference type="SUPFAM" id="SSF54695">
    <property type="entry name" value="POZ domain"/>
    <property type="match status" value="1"/>
</dbReference>
<sequence>VANAPFNERDADLILRSSDYVDFRVHRVILRIASQFFRTMFTLPQEPASREDIQIEIVDVAEDSDALNCVLRMCYPVVDRPIPTLEIGRSSLRAALKYEMDLAINLCKTGLRGFAASQPLRLYAVACTFEDDEMADFAAESLRLLQYLRTGRKQGFIYTSPTPSAHVSPRRTVDDPPTSCLTDGTVDDPPASCLTDGTVDDPPASCLTDQNADLVIITSDRMSIPVCKAIVTLASPVLNEMLQRPQAIGDNLNPDSESVKKQNQSIFRVPEDSKTMEGLIHICWPAGVPMSISVRWIPRIFMVARKYKMERAMWILQQQWKTLATMEPLRAYLLAASSGWKEEACATARALLSQKFSHIRDTYVPELETTPTGPYYRLLLFHKACGDAAAKVNPQLLDTWTCNCGANWKALHVQRISRSLAIRPSASVFNNETMFGELLQDMGSCFNCQSKLTHVLSTHATYGRMVEEATAKVCFARSSV</sequence>
<dbReference type="Pfam" id="PF00651">
    <property type="entry name" value="BTB"/>
    <property type="match status" value="1"/>
</dbReference>
<dbReference type="STRING" id="670580.A0A1X6MX58"/>
<dbReference type="RefSeq" id="XP_024337723.1">
    <property type="nucleotide sequence ID" value="XM_024486011.1"/>
</dbReference>
<evidence type="ECO:0000313" key="4">
    <source>
        <dbReference type="Proteomes" id="UP000194127"/>
    </source>
</evidence>
<proteinExistence type="predicted"/>
<gene>
    <name evidence="3" type="ORF">POSPLADRAFT_1146985</name>
</gene>